<sequence length="405" mass="43473">MKADLSLTEYGSASPVVQLDAEAVPVLSRLVTVTAVRGGYRLRPGAKIGMVRHGDLTVRVEPKLPIGHVLFLLGYAARPVGWSTEVVGTQEVAGFVPAVADAFARIAEDTVRQGLLQGYRRVSAAHSVAKGKLLTSKQLRTRYGAALPVEISYDRFGADIAENQVLKAAAEQVLRWPGLASSSRARLSRLLRTLGEVTADRAALWRPSRLNRHYHQALELAGLILADAASGLAAGRTPAFGFVAQMDVIYENFLAAALGQALTGRVPGQARAKHEGHLDVGRKLRYQLDFTWLVDGRPRLIVDAKYKFGAQAHRADIYQMVGYCSALAVPVAHLVYADGTGSSVITQHELTGSGIRVERHALDLSLPPQQLLAAVDALAVHLTADLPVPLTSGVQRNVGARPHPA</sequence>
<dbReference type="PANTHER" id="PTHR38733:SF1">
    <property type="entry name" value="TYPE IV METHYL-DIRECTED RESTRICTION ENZYME ECOKMCRBC"/>
    <property type="match status" value="1"/>
</dbReference>
<comment type="caution">
    <text evidence="1">The sequence shown here is derived from an EMBL/GenBank/DDBJ whole genome shotgun (WGS) entry which is preliminary data.</text>
</comment>
<keyword evidence="2" id="KW-1185">Reference proteome</keyword>
<name>A0A9X1NEH1_9ACTN</name>
<dbReference type="PANTHER" id="PTHR38733">
    <property type="entry name" value="PROTEIN MCRC"/>
    <property type="match status" value="1"/>
</dbReference>
<protein>
    <submittedName>
        <fullName evidence="1">McrC family protein</fullName>
    </submittedName>
</protein>
<evidence type="ECO:0000313" key="1">
    <source>
        <dbReference type="EMBL" id="MCD5312590.1"/>
    </source>
</evidence>
<dbReference type="EMBL" id="JAJOMB010000008">
    <property type="protein sequence ID" value="MCD5312590.1"/>
    <property type="molecule type" value="Genomic_DNA"/>
</dbReference>
<evidence type="ECO:0000313" key="2">
    <source>
        <dbReference type="Proteomes" id="UP001138997"/>
    </source>
</evidence>
<proteinExistence type="predicted"/>
<reference evidence="1" key="1">
    <citation type="submission" date="2021-11" db="EMBL/GenBank/DDBJ databases">
        <title>Streptomyces corallinus and Kineosporia corallina sp. nov., two new coral-derived marine actinobacteria.</title>
        <authorList>
            <person name="Buangrab K."/>
            <person name="Sutthacheep M."/>
            <person name="Yeemin T."/>
            <person name="Harunari E."/>
            <person name="Igarashi Y."/>
            <person name="Sripreechasak P."/>
            <person name="Kanchanasin P."/>
            <person name="Tanasupawat S."/>
            <person name="Phongsopitanun W."/>
        </authorList>
    </citation>
    <scope>NUCLEOTIDE SEQUENCE</scope>
    <source>
        <strain evidence="1">JCM 31032</strain>
    </source>
</reference>
<dbReference type="AlphaFoldDB" id="A0A9X1NEH1"/>
<dbReference type="Proteomes" id="UP001138997">
    <property type="component" value="Unassembled WGS sequence"/>
</dbReference>
<gene>
    <name evidence="1" type="ORF">LR394_16910</name>
</gene>
<accession>A0A9X1NEH1</accession>
<dbReference type="Pfam" id="PF10117">
    <property type="entry name" value="McrBC"/>
    <property type="match status" value="1"/>
</dbReference>
<dbReference type="InterPro" id="IPR019292">
    <property type="entry name" value="McrC"/>
</dbReference>
<dbReference type="RefSeq" id="WP_231442963.1">
    <property type="nucleotide sequence ID" value="NZ_JAJOMB010000008.1"/>
</dbReference>
<organism evidence="1 2">
    <name type="scientific">Kineosporia babensis</name>
    <dbReference type="NCBI Taxonomy" id="499548"/>
    <lineage>
        <taxon>Bacteria</taxon>
        <taxon>Bacillati</taxon>
        <taxon>Actinomycetota</taxon>
        <taxon>Actinomycetes</taxon>
        <taxon>Kineosporiales</taxon>
        <taxon>Kineosporiaceae</taxon>
        <taxon>Kineosporia</taxon>
    </lineage>
</organism>